<evidence type="ECO:0000256" key="6">
    <source>
        <dbReference type="ARBA" id="ARBA00023163"/>
    </source>
</evidence>
<keyword evidence="5" id="KW-0805">Transcription regulation</keyword>
<keyword evidence="6" id="KW-0804">Transcription</keyword>
<evidence type="ECO:0000256" key="2">
    <source>
        <dbReference type="ARBA" id="ARBA00022741"/>
    </source>
</evidence>
<keyword evidence="4" id="KW-0902">Two-component regulatory system</keyword>
<reference evidence="10 11" key="1">
    <citation type="submission" date="2019-06" db="EMBL/GenBank/DDBJ databases">
        <authorList>
            <person name="Li J."/>
        </authorList>
    </citation>
    <scope>NUCLEOTIDE SEQUENCE [LARGE SCALE GENOMIC DNA]</scope>
    <source>
        <strain evidence="10 11">CGMCC 1.8012</strain>
    </source>
</reference>
<organism evidence="10 11">
    <name type="scientific">Paracoccus haeundaensis</name>
    <dbReference type="NCBI Taxonomy" id="225362"/>
    <lineage>
        <taxon>Bacteria</taxon>
        <taxon>Pseudomonadati</taxon>
        <taxon>Pseudomonadota</taxon>
        <taxon>Alphaproteobacteria</taxon>
        <taxon>Rhodobacterales</taxon>
        <taxon>Paracoccaceae</taxon>
        <taxon>Paracoccus</taxon>
    </lineage>
</organism>
<gene>
    <name evidence="10" type="ORF">FHD67_04755</name>
</gene>
<dbReference type="Pfam" id="PF00158">
    <property type="entry name" value="Sigma54_activat"/>
    <property type="match status" value="1"/>
</dbReference>
<accession>A0A5C4R990</accession>
<comment type="caution">
    <text evidence="10">The sequence shown here is derived from an EMBL/GenBank/DDBJ whole genome shotgun (WGS) entry which is preliminary data.</text>
</comment>
<dbReference type="SUPFAM" id="SSF46689">
    <property type="entry name" value="Homeodomain-like"/>
    <property type="match status" value="1"/>
</dbReference>
<dbReference type="Proteomes" id="UP000304880">
    <property type="component" value="Unassembled WGS sequence"/>
</dbReference>
<dbReference type="InterPro" id="IPR003593">
    <property type="entry name" value="AAA+_ATPase"/>
</dbReference>
<dbReference type="PROSITE" id="PS00688">
    <property type="entry name" value="SIGMA54_INTERACT_3"/>
    <property type="match status" value="1"/>
</dbReference>
<dbReference type="Pfam" id="PF00072">
    <property type="entry name" value="Response_reg"/>
    <property type="match status" value="1"/>
</dbReference>
<proteinExistence type="predicted"/>
<dbReference type="Gene3D" id="1.10.8.60">
    <property type="match status" value="1"/>
</dbReference>
<dbReference type="CDD" id="cd00009">
    <property type="entry name" value="AAA"/>
    <property type="match status" value="1"/>
</dbReference>
<dbReference type="EMBL" id="VDDC01000008">
    <property type="protein sequence ID" value="TNH40520.1"/>
    <property type="molecule type" value="Genomic_DNA"/>
</dbReference>
<dbReference type="PANTHER" id="PTHR32071:SF57">
    <property type="entry name" value="C4-DICARBOXYLATE TRANSPORT TRANSCRIPTIONAL REGULATORY PROTEIN DCTD"/>
    <property type="match status" value="1"/>
</dbReference>
<dbReference type="InterPro" id="IPR001789">
    <property type="entry name" value="Sig_transdc_resp-reg_receiver"/>
</dbReference>
<feature type="modified residue" description="4-aspartylphosphate" evidence="7">
    <location>
        <position position="53"/>
    </location>
</feature>
<evidence type="ECO:0000256" key="4">
    <source>
        <dbReference type="ARBA" id="ARBA00023012"/>
    </source>
</evidence>
<dbReference type="SMART" id="SM00382">
    <property type="entry name" value="AAA"/>
    <property type="match status" value="1"/>
</dbReference>
<dbReference type="PANTHER" id="PTHR32071">
    <property type="entry name" value="TRANSCRIPTIONAL REGULATORY PROTEIN"/>
    <property type="match status" value="1"/>
</dbReference>
<evidence type="ECO:0000259" key="9">
    <source>
        <dbReference type="PROSITE" id="PS50110"/>
    </source>
</evidence>
<protein>
    <submittedName>
        <fullName evidence="10">Sigma-54-dependent Fis family transcriptional regulator</fullName>
    </submittedName>
</protein>
<dbReference type="GO" id="GO:0000160">
    <property type="term" value="P:phosphorelay signal transduction system"/>
    <property type="evidence" value="ECO:0007669"/>
    <property type="project" value="UniProtKB-KW"/>
</dbReference>
<sequence length="448" mass="47779">MTGTVRLIDDDADLRAVLEQTLTLAGIAVEAFADARSALAGLDADYAGMVLSDVRMPGMDGLQLFSHLRGMDPDLPVILLTGHGDVAMAVAALQQGAYDFLTKPVGADRLAASCRRALSARALVLENRRLVRRAGQDAARVAPPLMGDSAAMIHLRDGLDRVAEAESDALITGPSGSGKSLVARAIHRLGPRRGRGLVVLDCATADEAGFDALLSGTETPRGPRRPGLLEQAHRGVLCLEDAPALPPHLQARLLSLVEAGEYWPAGAAAPRPLALQLLATAQDDPQGRMHPGLYFRLARARLSVPPLSARRDDIPALFRHFLQAAADRLSRQVPPLTDLVLARLAAHGWPGNLRELQAFAEGHVLGLSPIGPAGDGPDRPPLSDLVAAYEAGLIRDALREAQGNATGAMAALNVPRKTFYDKLTRHGIRPANFRRRDMRRSPDPDDPS</sequence>
<dbReference type="Gene3D" id="3.40.50.300">
    <property type="entry name" value="P-loop containing nucleotide triphosphate hydrolases"/>
    <property type="match status" value="1"/>
</dbReference>
<keyword evidence="2" id="KW-0547">Nucleotide-binding</keyword>
<feature type="domain" description="Response regulatory" evidence="9">
    <location>
        <begin position="4"/>
        <end position="118"/>
    </location>
</feature>
<dbReference type="RefSeq" id="WP_139597999.1">
    <property type="nucleotide sequence ID" value="NZ_VDDC01000008.1"/>
</dbReference>
<dbReference type="GO" id="GO:0005524">
    <property type="term" value="F:ATP binding"/>
    <property type="evidence" value="ECO:0007669"/>
    <property type="project" value="UniProtKB-KW"/>
</dbReference>
<dbReference type="Gene3D" id="3.40.50.2300">
    <property type="match status" value="1"/>
</dbReference>
<dbReference type="InterPro" id="IPR011006">
    <property type="entry name" value="CheY-like_superfamily"/>
</dbReference>
<evidence type="ECO:0000313" key="10">
    <source>
        <dbReference type="EMBL" id="TNH40520.1"/>
    </source>
</evidence>
<dbReference type="CDD" id="cd17549">
    <property type="entry name" value="REC_DctD-like"/>
    <property type="match status" value="1"/>
</dbReference>
<dbReference type="PROSITE" id="PS50045">
    <property type="entry name" value="SIGMA54_INTERACT_4"/>
    <property type="match status" value="1"/>
</dbReference>
<dbReference type="SUPFAM" id="SSF52540">
    <property type="entry name" value="P-loop containing nucleoside triphosphate hydrolases"/>
    <property type="match status" value="1"/>
</dbReference>
<evidence type="ECO:0000259" key="8">
    <source>
        <dbReference type="PROSITE" id="PS50045"/>
    </source>
</evidence>
<dbReference type="InterPro" id="IPR002078">
    <property type="entry name" value="Sigma_54_int"/>
</dbReference>
<dbReference type="Pfam" id="PF25601">
    <property type="entry name" value="AAA_lid_14"/>
    <property type="match status" value="1"/>
</dbReference>
<dbReference type="AlphaFoldDB" id="A0A5C4R990"/>
<dbReference type="InterPro" id="IPR025944">
    <property type="entry name" value="Sigma_54_int_dom_CS"/>
</dbReference>
<dbReference type="InterPro" id="IPR027417">
    <property type="entry name" value="P-loop_NTPase"/>
</dbReference>
<keyword evidence="11" id="KW-1185">Reference proteome</keyword>
<dbReference type="PROSITE" id="PS50110">
    <property type="entry name" value="RESPONSE_REGULATORY"/>
    <property type="match status" value="1"/>
</dbReference>
<evidence type="ECO:0000256" key="5">
    <source>
        <dbReference type="ARBA" id="ARBA00023015"/>
    </source>
</evidence>
<dbReference type="FunFam" id="3.40.50.2300:FF:000018">
    <property type="entry name" value="DNA-binding transcriptional regulator NtrC"/>
    <property type="match status" value="1"/>
</dbReference>
<dbReference type="Gene3D" id="1.10.10.60">
    <property type="entry name" value="Homeodomain-like"/>
    <property type="match status" value="1"/>
</dbReference>
<dbReference type="GO" id="GO:0006355">
    <property type="term" value="P:regulation of DNA-templated transcription"/>
    <property type="evidence" value="ECO:0007669"/>
    <property type="project" value="InterPro"/>
</dbReference>
<evidence type="ECO:0000256" key="3">
    <source>
        <dbReference type="ARBA" id="ARBA00022840"/>
    </source>
</evidence>
<evidence type="ECO:0000256" key="1">
    <source>
        <dbReference type="ARBA" id="ARBA00022553"/>
    </source>
</evidence>
<dbReference type="InterPro" id="IPR058031">
    <property type="entry name" value="AAA_lid_NorR"/>
</dbReference>
<dbReference type="InterPro" id="IPR009057">
    <property type="entry name" value="Homeodomain-like_sf"/>
</dbReference>
<keyword evidence="1 7" id="KW-0597">Phosphoprotein</keyword>
<name>A0A5C4R990_9RHOB</name>
<evidence type="ECO:0000313" key="11">
    <source>
        <dbReference type="Proteomes" id="UP000304880"/>
    </source>
</evidence>
<keyword evidence="3" id="KW-0067">ATP-binding</keyword>
<dbReference type="SUPFAM" id="SSF52172">
    <property type="entry name" value="CheY-like"/>
    <property type="match status" value="1"/>
</dbReference>
<dbReference type="SMART" id="SM00448">
    <property type="entry name" value="REC"/>
    <property type="match status" value="1"/>
</dbReference>
<feature type="domain" description="Sigma-54 factor interaction" evidence="8">
    <location>
        <begin position="145"/>
        <end position="365"/>
    </location>
</feature>
<evidence type="ECO:0000256" key="7">
    <source>
        <dbReference type="PROSITE-ProRule" id="PRU00169"/>
    </source>
</evidence>